<dbReference type="AlphaFoldDB" id="A0A2N6T4W1"/>
<dbReference type="Gene3D" id="3.30.2390.20">
    <property type="entry name" value="Type VII secretion system EccB, repeat 1 domain"/>
    <property type="match status" value="1"/>
</dbReference>
<name>A0A2N6T4W1_9CORY</name>
<protein>
    <submittedName>
        <fullName evidence="3">Type VII secretion protein EccB</fullName>
    </submittedName>
</protein>
<dbReference type="RefSeq" id="WP_102723985.1">
    <property type="nucleotide sequence ID" value="NZ_PNHG01000007.1"/>
</dbReference>
<feature type="compositionally biased region" description="Polar residues" evidence="1">
    <location>
        <begin position="12"/>
        <end position="23"/>
    </location>
</feature>
<dbReference type="PANTHER" id="PTHR40765">
    <property type="entry name" value="ESX-2 SECRETION SYSTEM ATPASE ECCB2"/>
    <property type="match status" value="1"/>
</dbReference>
<dbReference type="Pfam" id="PF05108">
    <property type="entry name" value="T7SS_ESX1_EccB"/>
    <property type="match status" value="1"/>
</dbReference>
<gene>
    <name evidence="3" type="primary">eccB</name>
    <name evidence="3" type="ORF">CJ203_06355</name>
</gene>
<dbReference type="EMBL" id="PNHG01000007">
    <property type="protein sequence ID" value="PMC64360.1"/>
    <property type="molecule type" value="Genomic_DNA"/>
</dbReference>
<accession>A0A2N6T4W1</accession>
<dbReference type="GO" id="GO:0005576">
    <property type="term" value="C:extracellular region"/>
    <property type="evidence" value="ECO:0007669"/>
    <property type="project" value="TreeGrafter"/>
</dbReference>
<comment type="caution">
    <text evidence="3">The sequence shown here is derived from an EMBL/GenBank/DDBJ whole genome shotgun (WGS) entry which is preliminary data.</text>
</comment>
<feature type="transmembrane region" description="Helical" evidence="2">
    <location>
        <begin position="64"/>
        <end position="84"/>
    </location>
</feature>
<reference evidence="3 4" key="1">
    <citation type="submission" date="2017-09" db="EMBL/GenBank/DDBJ databases">
        <title>Bacterial strain isolated from the female urinary microbiota.</title>
        <authorList>
            <person name="Thomas-White K."/>
            <person name="Kumar N."/>
            <person name="Forster S."/>
            <person name="Putonti C."/>
            <person name="Lawley T."/>
            <person name="Wolfe A.J."/>
        </authorList>
    </citation>
    <scope>NUCLEOTIDE SEQUENCE [LARGE SCALE GENOMIC DNA]</scope>
    <source>
        <strain evidence="3 4">UMB0792</strain>
    </source>
</reference>
<evidence type="ECO:0000313" key="3">
    <source>
        <dbReference type="EMBL" id="PMC64360.1"/>
    </source>
</evidence>
<dbReference type="Proteomes" id="UP000235836">
    <property type="component" value="Unassembled WGS sequence"/>
</dbReference>
<evidence type="ECO:0000256" key="2">
    <source>
        <dbReference type="SAM" id="Phobius"/>
    </source>
</evidence>
<sequence>MKTTRGDVPVGTDNNKQSGAQRLLPTTRSQVSGHRFMRRRVEHGLIYGDIRMIHDPLASRRRSAILGVIAVALIAAGCGLFAWLRPNPDPGTAAILRATDGALYVRVGETVHPVTNLTSARLIAGAPEEPQRIGDERLAAMPRGVPVGLPTAPAMFAPADSEDEVWSACVGTGRNVRGITVTAGTPVKELNAGQGIVALYGGEEWLLTTAGRAKLPAASDPASRVLRRTLGIDASTPRWDVGEADGVLNAMRELPPIRLPDPLPEVLETETEAWILTPHGGIQQVTPTQREVLGEAGAKVSKTTASAIAAYPDANPPMPLDIPEKAPQWLQLGGAEVCATETGRVATAAPHDAGGTVELSGDAPAAWFRGLAAGAVAVDTGAGYHVISAQGQRHEVSNQELLSVIGAAHTENVPWAIIRLLPAGPELNREAALTATY</sequence>
<proteinExistence type="predicted"/>
<keyword evidence="2" id="KW-0472">Membrane</keyword>
<feature type="region of interest" description="Disordered" evidence="1">
    <location>
        <begin position="1"/>
        <end position="23"/>
    </location>
</feature>
<dbReference type="InterPro" id="IPR007795">
    <property type="entry name" value="T7SS_EccB"/>
</dbReference>
<keyword evidence="2" id="KW-1133">Transmembrane helix</keyword>
<organism evidence="3 4">
    <name type="scientific">Corynebacterium tuscaniense</name>
    <dbReference type="NCBI Taxonomy" id="302449"/>
    <lineage>
        <taxon>Bacteria</taxon>
        <taxon>Bacillati</taxon>
        <taxon>Actinomycetota</taxon>
        <taxon>Actinomycetes</taxon>
        <taxon>Mycobacteriales</taxon>
        <taxon>Corynebacteriaceae</taxon>
        <taxon>Corynebacterium</taxon>
    </lineage>
</organism>
<dbReference type="InterPro" id="IPR044857">
    <property type="entry name" value="T7SS_EccB_R1"/>
</dbReference>
<evidence type="ECO:0000256" key="1">
    <source>
        <dbReference type="SAM" id="MobiDB-lite"/>
    </source>
</evidence>
<keyword evidence="4" id="KW-1185">Reference proteome</keyword>
<dbReference type="PANTHER" id="PTHR40765:SF2">
    <property type="entry name" value="ESX-2 SECRETION SYSTEM ATPASE ECCB2"/>
    <property type="match status" value="1"/>
</dbReference>
<dbReference type="NCBIfam" id="TIGR03919">
    <property type="entry name" value="T7SS_EccB"/>
    <property type="match status" value="1"/>
</dbReference>
<evidence type="ECO:0000313" key="4">
    <source>
        <dbReference type="Proteomes" id="UP000235836"/>
    </source>
</evidence>
<keyword evidence="2" id="KW-0812">Transmembrane</keyword>